<dbReference type="STRING" id="1081108.A0A162JZ73"/>
<proteinExistence type="predicted"/>
<dbReference type="Proteomes" id="UP000076881">
    <property type="component" value="Unassembled WGS sequence"/>
</dbReference>
<reference evidence="1 2" key="1">
    <citation type="journal article" date="2016" name="Genome Biol. Evol.">
        <title>Divergent and convergent evolution of fungal pathogenicity.</title>
        <authorList>
            <person name="Shang Y."/>
            <person name="Xiao G."/>
            <person name="Zheng P."/>
            <person name="Cen K."/>
            <person name="Zhan S."/>
            <person name="Wang C."/>
        </authorList>
    </citation>
    <scope>NUCLEOTIDE SEQUENCE [LARGE SCALE GENOMIC DNA]</scope>
    <source>
        <strain evidence="1 2">RCEF 1005</strain>
    </source>
</reference>
<protein>
    <submittedName>
        <fullName evidence="1">Uncharacterized protein</fullName>
    </submittedName>
</protein>
<evidence type="ECO:0000313" key="2">
    <source>
        <dbReference type="Proteomes" id="UP000076881"/>
    </source>
</evidence>
<comment type="caution">
    <text evidence="1">The sequence shown here is derived from an EMBL/GenBank/DDBJ whole genome shotgun (WGS) entry which is preliminary data.</text>
</comment>
<dbReference type="EMBL" id="AZHF01000005">
    <property type="protein sequence ID" value="OAA75622.1"/>
    <property type="molecule type" value="Genomic_DNA"/>
</dbReference>
<dbReference type="AlphaFoldDB" id="A0A162JZ73"/>
<dbReference type="OrthoDB" id="5413269at2759"/>
<evidence type="ECO:0000313" key="1">
    <source>
        <dbReference type="EMBL" id="OAA75622.1"/>
    </source>
</evidence>
<accession>A0A162JZ73</accession>
<gene>
    <name evidence="1" type="ORF">LEL_07610</name>
</gene>
<keyword evidence="2" id="KW-1185">Reference proteome</keyword>
<name>A0A162JZ73_CORDF</name>
<sequence>MSTDYTISVENNRGENTNYAVFMDTPQFSGGQEPWMNVWYTSFVPYGGIFEVRTGVDFYAWTGTVPTNPAPGVVVNSGMSLLSNLGTPSNPGSTFDMKLVQDFPVLEEVSPTANPESFQFNTGSDLKMPNNTYLVGLAKVNNRGQVAPVASTAPRSNMKLQVTPKMKFFVAESQQVAGEIVDYSSVARDGATVDFTGGPGQGKYYARVVQTSDGRFQVTYYDTFE</sequence>
<organism evidence="1 2">
    <name type="scientific">Akanthomyces lecanii RCEF 1005</name>
    <dbReference type="NCBI Taxonomy" id="1081108"/>
    <lineage>
        <taxon>Eukaryota</taxon>
        <taxon>Fungi</taxon>
        <taxon>Dikarya</taxon>
        <taxon>Ascomycota</taxon>
        <taxon>Pezizomycotina</taxon>
        <taxon>Sordariomycetes</taxon>
        <taxon>Hypocreomycetidae</taxon>
        <taxon>Hypocreales</taxon>
        <taxon>Cordycipitaceae</taxon>
        <taxon>Akanthomyces</taxon>
        <taxon>Cordyceps confragosa</taxon>
    </lineage>
</organism>